<gene>
    <name evidence="7" type="ORF">C7H61_09760</name>
</gene>
<dbReference type="GO" id="GO:0006688">
    <property type="term" value="P:glycosphingolipid biosynthetic process"/>
    <property type="evidence" value="ECO:0007669"/>
    <property type="project" value="TreeGrafter"/>
</dbReference>
<dbReference type="InterPro" id="IPR007652">
    <property type="entry name" value="A1-4-GlycosylTfrase_dom"/>
</dbReference>
<evidence type="ECO:0000259" key="6">
    <source>
        <dbReference type="Pfam" id="PF04572"/>
    </source>
</evidence>
<dbReference type="Proteomes" id="UP000238430">
    <property type="component" value="Unassembled WGS sequence"/>
</dbReference>
<dbReference type="Pfam" id="PF04488">
    <property type="entry name" value="Gly_transf_sug"/>
    <property type="match status" value="1"/>
</dbReference>
<evidence type="ECO:0000256" key="1">
    <source>
        <dbReference type="ARBA" id="ARBA00004323"/>
    </source>
</evidence>
<dbReference type="InterPro" id="IPR029044">
    <property type="entry name" value="Nucleotide-diphossugar_trans"/>
</dbReference>
<dbReference type="PANTHER" id="PTHR12042:SF21">
    <property type="entry name" value="ALPHA1,4-GALACTOSYLTRANSFERASE 1-RELATED"/>
    <property type="match status" value="1"/>
</dbReference>
<comment type="subcellular location">
    <subcellularLocation>
        <location evidence="1">Golgi apparatus membrane</location>
        <topology evidence="1">Single-pass type II membrane protein</topology>
    </subcellularLocation>
</comment>
<evidence type="ECO:0000256" key="4">
    <source>
        <dbReference type="ARBA" id="ARBA00023034"/>
    </source>
</evidence>
<name>A0A2T1NAR4_9FLAO</name>
<keyword evidence="4" id="KW-0333">Golgi apparatus</keyword>
<evidence type="ECO:0000256" key="5">
    <source>
        <dbReference type="ARBA" id="ARBA00023136"/>
    </source>
</evidence>
<dbReference type="AlphaFoldDB" id="A0A2T1NAR4"/>
<sequence length="260" mass="30396">MALPIIQSLWIGGSLSKIEQLCINSFLKNNHEFHLYTYGEVQNIPEGTTVKDANEIINSSEIFTYNGGSYAGFADWFRWELLYKKGGFWVDTDVICIKPFNFDEDEVFGSESIDLVCPAVLGFKPGHEMCKFLSHNCEFPNTILPYDSKHQKKVKRKRKFWGKGREHIEWGESGGPEGFTKALDYFKIKDKAKPFTYFFPIHFSNWHTVYDNTFKNSADLFKDTYAIHLWNEMTRREPNFDKNADFDSQSLIEQLKRKYL</sequence>
<dbReference type="GO" id="GO:0016020">
    <property type="term" value="C:membrane"/>
    <property type="evidence" value="ECO:0007669"/>
    <property type="project" value="GOC"/>
</dbReference>
<proteinExistence type="predicted"/>
<keyword evidence="8" id="KW-1185">Reference proteome</keyword>
<dbReference type="Gene3D" id="3.90.550.20">
    <property type="match status" value="1"/>
</dbReference>
<dbReference type="GO" id="GO:0016758">
    <property type="term" value="F:hexosyltransferase activity"/>
    <property type="evidence" value="ECO:0007669"/>
    <property type="project" value="TreeGrafter"/>
</dbReference>
<protein>
    <recommendedName>
        <fullName evidence="6">Alpha 1,4-glycosyltransferase domain-containing protein</fullName>
    </recommendedName>
</protein>
<dbReference type="Pfam" id="PF04572">
    <property type="entry name" value="Gb3_synth"/>
    <property type="match status" value="1"/>
</dbReference>
<accession>A0A2T1NAR4</accession>
<dbReference type="InterPro" id="IPR007577">
    <property type="entry name" value="GlycoTrfase_DXD_sugar-bd_CS"/>
</dbReference>
<dbReference type="OrthoDB" id="5354021at2"/>
<reference evidence="7 8" key="1">
    <citation type="submission" date="2018-03" db="EMBL/GenBank/DDBJ databases">
        <title>Mesoflavibacter sp. HG37 and Mesoflavibacter sp. HG96 sp.nov., two marine bacteria isolated from seawater of Western Pacific Ocean.</title>
        <authorList>
            <person name="Cheng H."/>
            <person name="Wu Y.-H."/>
            <person name="Guo L.-L."/>
            <person name="Xu X.-W."/>
        </authorList>
    </citation>
    <scope>NUCLEOTIDE SEQUENCE [LARGE SCALE GENOMIC DNA]</scope>
    <source>
        <strain evidence="7 8">KCTC 42117</strain>
    </source>
</reference>
<evidence type="ECO:0000256" key="2">
    <source>
        <dbReference type="ARBA" id="ARBA00022676"/>
    </source>
</evidence>
<dbReference type="SUPFAM" id="SSF53448">
    <property type="entry name" value="Nucleotide-diphospho-sugar transferases"/>
    <property type="match status" value="1"/>
</dbReference>
<evidence type="ECO:0000313" key="7">
    <source>
        <dbReference type="EMBL" id="PSG89229.1"/>
    </source>
</evidence>
<dbReference type="RefSeq" id="WP_106679314.1">
    <property type="nucleotide sequence ID" value="NZ_JACHWV010000003.1"/>
</dbReference>
<keyword evidence="2" id="KW-0328">Glycosyltransferase</keyword>
<dbReference type="PANTHER" id="PTHR12042">
    <property type="entry name" value="LACTOSYLCERAMIDE 4-ALPHA-GALACTOSYLTRANSFERASE ALPHA- 1,4-GALACTOSYLTRANSFERASE"/>
    <property type="match status" value="1"/>
</dbReference>
<evidence type="ECO:0000256" key="3">
    <source>
        <dbReference type="ARBA" id="ARBA00022679"/>
    </source>
</evidence>
<comment type="caution">
    <text evidence="7">The sequence shown here is derived from an EMBL/GenBank/DDBJ whole genome shotgun (WGS) entry which is preliminary data.</text>
</comment>
<keyword evidence="5" id="KW-0472">Membrane</keyword>
<keyword evidence="3" id="KW-0808">Transferase</keyword>
<dbReference type="EMBL" id="PXOT01000024">
    <property type="protein sequence ID" value="PSG89229.1"/>
    <property type="molecule type" value="Genomic_DNA"/>
</dbReference>
<dbReference type="InterPro" id="IPR051981">
    <property type="entry name" value="Glycosyltransf_32"/>
</dbReference>
<evidence type="ECO:0000313" key="8">
    <source>
        <dbReference type="Proteomes" id="UP000238430"/>
    </source>
</evidence>
<organism evidence="7 8">
    <name type="scientific">Mesoflavibacter zeaxanthinifaciens subsp. sabulilitoris</name>
    <dbReference type="NCBI Taxonomy" id="1520893"/>
    <lineage>
        <taxon>Bacteria</taxon>
        <taxon>Pseudomonadati</taxon>
        <taxon>Bacteroidota</taxon>
        <taxon>Flavobacteriia</taxon>
        <taxon>Flavobacteriales</taxon>
        <taxon>Flavobacteriaceae</taxon>
        <taxon>Mesoflavibacter</taxon>
    </lineage>
</organism>
<feature type="domain" description="Alpha 1,4-glycosyltransferase" evidence="6">
    <location>
        <begin position="194"/>
        <end position="259"/>
    </location>
</feature>